<dbReference type="GO" id="GO:0039702">
    <property type="term" value="P:viral budding via host ESCRT complex"/>
    <property type="evidence" value="ECO:0007669"/>
    <property type="project" value="UniProtKB-KW"/>
</dbReference>
<keyword evidence="7" id="KW-0479">Metal-binding</keyword>
<keyword evidence="3" id="KW-1032">Host cell membrane</keyword>
<keyword evidence="4" id="KW-0597">Phosphoprotein</keyword>
<dbReference type="SUPFAM" id="SSF47836">
    <property type="entry name" value="Retroviral matrix proteins"/>
    <property type="match status" value="1"/>
</dbReference>
<dbReference type="PANTHER" id="PTHR40389">
    <property type="entry name" value="ENDOGENOUS RETROVIRUS GROUP K MEMBER 24 GAG POLYPROTEIN-RELATED"/>
    <property type="match status" value="1"/>
</dbReference>
<evidence type="ECO:0000256" key="12">
    <source>
        <dbReference type="SAM" id="MobiDB-lite"/>
    </source>
</evidence>
<keyword evidence="5" id="KW-0945">Host-virus interaction</keyword>
<feature type="compositionally biased region" description="Polar residues" evidence="12">
    <location>
        <begin position="113"/>
        <end position="129"/>
    </location>
</feature>
<keyword evidence="6" id="KW-1198">Viral budding</keyword>
<dbReference type="Pfam" id="PF19317">
    <property type="entry name" value="Gag_p24_C"/>
    <property type="match status" value="1"/>
</dbReference>
<gene>
    <name evidence="15 16" type="primary">LOC114508976</name>
</gene>
<dbReference type="Proteomes" id="UP000504628">
    <property type="component" value="Chromosome 11"/>
</dbReference>
<name>A0A7E6CL72_9CHIR</name>
<dbReference type="PANTHER" id="PTHR40389:SF4">
    <property type="match status" value="1"/>
</dbReference>
<keyword evidence="9" id="KW-0862">Zinc</keyword>
<feature type="region of interest" description="Disordered" evidence="12">
    <location>
        <begin position="108"/>
        <end position="134"/>
    </location>
</feature>
<evidence type="ECO:0000256" key="11">
    <source>
        <dbReference type="PROSITE-ProRule" id="PRU00047"/>
    </source>
</evidence>
<keyword evidence="6" id="KW-1188">Viral release from host cell</keyword>
<keyword evidence="8 11" id="KW-0863">Zinc-finger</keyword>
<dbReference type="Gene3D" id="4.10.60.10">
    <property type="entry name" value="Zinc finger, CCHC-type"/>
    <property type="match status" value="1"/>
</dbReference>
<evidence type="ECO:0000259" key="13">
    <source>
        <dbReference type="PROSITE" id="PS50158"/>
    </source>
</evidence>
<evidence type="ECO:0000313" key="15">
    <source>
        <dbReference type="RefSeq" id="XP_035867665.1"/>
    </source>
</evidence>
<dbReference type="InterPro" id="IPR038124">
    <property type="entry name" value="B_retro_matrix_sf"/>
</dbReference>
<dbReference type="Gene3D" id="1.10.150.490">
    <property type="entry name" value="Retroviral GAG p10 protein"/>
    <property type="match status" value="1"/>
</dbReference>
<feature type="compositionally biased region" description="Polar residues" evidence="12">
    <location>
        <begin position="477"/>
        <end position="489"/>
    </location>
</feature>
<dbReference type="PROSITE" id="PS50158">
    <property type="entry name" value="ZF_CCHC"/>
    <property type="match status" value="1"/>
</dbReference>
<dbReference type="KEGG" id="pdic:114508976"/>
<keyword evidence="10" id="KW-0472">Membrane</keyword>
<dbReference type="SUPFAM" id="SSF47943">
    <property type="entry name" value="Retrovirus capsid protein, N-terminal core domain"/>
    <property type="match status" value="1"/>
</dbReference>
<dbReference type="InterPro" id="IPR001878">
    <property type="entry name" value="Znf_CCHC"/>
</dbReference>
<dbReference type="AlphaFoldDB" id="A0A7E6CL72"/>
<feature type="domain" description="CCHC-type" evidence="13">
    <location>
        <begin position="406"/>
        <end position="422"/>
    </location>
</feature>
<evidence type="ECO:0000256" key="5">
    <source>
        <dbReference type="ARBA" id="ARBA00022581"/>
    </source>
</evidence>
<dbReference type="RefSeq" id="XP_035867666.1">
    <property type="nucleotide sequence ID" value="XM_036011773.1"/>
</dbReference>
<evidence type="ECO:0000256" key="3">
    <source>
        <dbReference type="ARBA" id="ARBA00022511"/>
    </source>
</evidence>
<dbReference type="SUPFAM" id="SSF57756">
    <property type="entry name" value="Retrovirus zinc finger-like domains"/>
    <property type="match status" value="2"/>
</dbReference>
<dbReference type="RefSeq" id="XP_035867665.1">
    <property type="nucleotide sequence ID" value="XM_036011772.1"/>
</dbReference>
<dbReference type="Gene3D" id="1.10.375.10">
    <property type="entry name" value="Human Immunodeficiency Virus Type 1 Capsid Protein"/>
    <property type="match status" value="1"/>
</dbReference>
<dbReference type="InterPro" id="IPR010999">
    <property type="entry name" value="Retrovr_matrix"/>
</dbReference>
<evidence type="ECO:0000256" key="10">
    <source>
        <dbReference type="ARBA" id="ARBA00022870"/>
    </source>
</evidence>
<evidence type="ECO:0000313" key="14">
    <source>
        <dbReference type="Proteomes" id="UP000504628"/>
    </source>
</evidence>
<dbReference type="GO" id="GO:0003676">
    <property type="term" value="F:nucleic acid binding"/>
    <property type="evidence" value="ECO:0007669"/>
    <property type="project" value="InterPro"/>
</dbReference>
<dbReference type="GeneID" id="114508976"/>
<evidence type="ECO:0000256" key="7">
    <source>
        <dbReference type="ARBA" id="ARBA00022723"/>
    </source>
</evidence>
<dbReference type="Pfam" id="PF14787">
    <property type="entry name" value="zf-CCHC_5"/>
    <property type="match status" value="1"/>
</dbReference>
<dbReference type="GO" id="GO:0005198">
    <property type="term" value="F:structural molecule activity"/>
    <property type="evidence" value="ECO:0007669"/>
    <property type="project" value="InterPro"/>
</dbReference>
<evidence type="ECO:0000256" key="1">
    <source>
        <dbReference type="ARBA" id="ARBA00019628"/>
    </source>
</evidence>
<feature type="compositionally biased region" description="Basic and acidic residues" evidence="12">
    <location>
        <begin position="1"/>
        <end position="10"/>
    </location>
</feature>
<organism evidence="14 15">
    <name type="scientific">Phyllostomus discolor</name>
    <name type="common">pale spear-nosed bat</name>
    <dbReference type="NCBI Taxonomy" id="89673"/>
    <lineage>
        <taxon>Eukaryota</taxon>
        <taxon>Metazoa</taxon>
        <taxon>Chordata</taxon>
        <taxon>Craniata</taxon>
        <taxon>Vertebrata</taxon>
        <taxon>Euteleostomi</taxon>
        <taxon>Mammalia</taxon>
        <taxon>Eutheria</taxon>
        <taxon>Laurasiatheria</taxon>
        <taxon>Chiroptera</taxon>
        <taxon>Yangochiroptera</taxon>
        <taxon>Phyllostomidae</taxon>
        <taxon>Phyllostominae</taxon>
        <taxon>Phyllostomus</taxon>
    </lineage>
</organism>
<dbReference type="Gene3D" id="1.10.1200.30">
    <property type="match status" value="1"/>
</dbReference>
<keyword evidence="14" id="KW-1185">Reference proteome</keyword>
<dbReference type="Pfam" id="PF00607">
    <property type="entry name" value="Gag_p24"/>
    <property type="match status" value="1"/>
</dbReference>
<dbReference type="InterPro" id="IPR008916">
    <property type="entry name" value="Retrov_capsid_C"/>
</dbReference>
<feature type="region of interest" description="Disordered" evidence="12">
    <location>
        <begin position="1"/>
        <end position="23"/>
    </location>
</feature>
<keyword evidence="2" id="KW-1187">Viral budding via the host ESCRT complexes</keyword>
<reference evidence="15 16" key="1">
    <citation type="submission" date="2025-04" db="UniProtKB">
        <authorList>
            <consortium name="RefSeq"/>
        </authorList>
    </citation>
    <scope>IDENTIFICATION</scope>
    <source>
        <tissue evidence="15 16">Muscle</tissue>
    </source>
</reference>
<evidence type="ECO:0000256" key="8">
    <source>
        <dbReference type="ARBA" id="ARBA00022771"/>
    </source>
</evidence>
<evidence type="ECO:0000256" key="4">
    <source>
        <dbReference type="ARBA" id="ARBA00022553"/>
    </source>
</evidence>
<proteinExistence type="predicted"/>
<dbReference type="SMART" id="SM00343">
    <property type="entry name" value="ZnF_C2HC"/>
    <property type="match status" value="2"/>
</dbReference>
<evidence type="ECO:0000256" key="9">
    <source>
        <dbReference type="ARBA" id="ARBA00022833"/>
    </source>
</evidence>
<dbReference type="InterPro" id="IPR003322">
    <property type="entry name" value="B_retro_matrix"/>
</dbReference>
<dbReference type="InterPro" id="IPR036875">
    <property type="entry name" value="Znf_CCHC_sf"/>
</dbReference>
<accession>A0A7E6CL72</accession>
<dbReference type="InterPro" id="IPR050195">
    <property type="entry name" value="Primate_lentivir_Gag_pol-like"/>
</dbReference>
<dbReference type="Pfam" id="PF02337">
    <property type="entry name" value="Gag_p10"/>
    <property type="match status" value="1"/>
</dbReference>
<evidence type="ECO:0000313" key="16">
    <source>
        <dbReference type="RefSeq" id="XP_035867666.1"/>
    </source>
</evidence>
<evidence type="ECO:0000256" key="2">
    <source>
        <dbReference type="ARBA" id="ARBA00022462"/>
    </source>
</evidence>
<dbReference type="OrthoDB" id="9809438at2759"/>
<dbReference type="GO" id="GO:0008270">
    <property type="term" value="F:zinc ion binding"/>
    <property type="evidence" value="ECO:0007669"/>
    <property type="project" value="UniProtKB-KW"/>
</dbReference>
<evidence type="ECO:0000256" key="6">
    <source>
        <dbReference type="ARBA" id="ARBA00022637"/>
    </source>
</evidence>
<feature type="region of interest" description="Disordered" evidence="12">
    <location>
        <begin position="450"/>
        <end position="519"/>
    </location>
</feature>
<protein>
    <recommendedName>
        <fullName evidence="1">Gag polyprotein</fullName>
    </recommendedName>
</protein>
<keyword evidence="10" id="KW-1043">Host membrane</keyword>
<dbReference type="SUPFAM" id="SSF47353">
    <property type="entry name" value="Retrovirus capsid dimerization domain-like"/>
    <property type="match status" value="1"/>
</dbReference>
<feature type="compositionally biased region" description="Polar residues" evidence="12">
    <location>
        <begin position="506"/>
        <end position="519"/>
    </location>
</feature>
<dbReference type="InterPro" id="IPR008919">
    <property type="entry name" value="Retrov_capsid_N"/>
</dbReference>
<dbReference type="InterPro" id="IPR045345">
    <property type="entry name" value="Gag_p24_C"/>
</dbReference>
<sequence length="519" mass="58267">MRAREDKAESENTPAADMGSGLPKEQKVRFPLHQQLLKALECQVEEQDLTHLLQTIKSYCPWFSNIDSLDLETWEKVGQKLKWHQENGTPVGHPDVLTWSLVRAALAPGDTGNPRNQESSVTKEGTCRTSAGVVAKPNNKNPPLALNQDLTFVRQCFQEAAEDGSWETLSEYLVYAKQYMQPVYGPLPFEIYEYFREAIKDNGLRSPYTMGLVSAIAEGFRMAPRDWIALTRTVLKPYQFAVWHSEYTYRCHHQAAENHEIGNPVQLNMLLGTGQYESAEGQAKMNPQAFYQCTQAALRALKVVPEDEAPCAGSFANVRQGATEDYGHFVDRLMRAMERQIENREAIKALLLPLAYENANSDCKAMLRILRWTATDISQFIKACQGVGMAHYQATLLVAEMKRQVKCFNCGRPGHTRWECQNKQQNNPKHLPSKDCPRCGKGKHWANQCRSKYDKDGKPLPPQGKGKGAMNPGAPNSHRSFAGNNNPLCGTQEHAESPVSVPPQGEGQTRTWSAPRNSY</sequence>